<evidence type="ECO:0000256" key="1">
    <source>
        <dbReference type="SAM" id="Phobius"/>
    </source>
</evidence>
<dbReference type="GeneID" id="66060117"/>
<feature type="transmembrane region" description="Helical" evidence="1">
    <location>
        <begin position="77"/>
        <end position="108"/>
    </location>
</feature>
<feature type="chain" id="PRO_5023914752" evidence="2">
    <location>
        <begin position="21"/>
        <end position="125"/>
    </location>
</feature>
<evidence type="ECO:0000313" key="6">
    <source>
        <dbReference type="WBParaSite" id="Bm7429.1"/>
    </source>
</evidence>
<evidence type="ECO:0000256" key="2">
    <source>
        <dbReference type="SAM" id="SignalP"/>
    </source>
</evidence>
<dbReference type="OrthoDB" id="5855660at2759"/>
<accession>A0A4E9F112</accession>
<organism evidence="5 6">
    <name type="scientific">Brugia malayi</name>
    <name type="common">Filarial nematode worm</name>
    <dbReference type="NCBI Taxonomy" id="6279"/>
    <lineage>
        <taxon>Eukaryota</taxon>
        <taxon>Metazoa</taxon>
        <taxon>Ecdysozoa</taxon>
        <taxon>Nematoda</taxon>
        <taxon>Chromadorea</taxon>
        <taxon>Rhabditida</taxon>
        <taxon>Spirurina</taxon>
        <taxon>Spiruromorpha</taxon>
        <taxon>Filarioidea</taxon>
        <taxon>Onchocercidae</taxon>
        <taxon>Brugia</taxon>
    </lineage>
</organism>
<dbReference type="OMA" id="GVFVSCY"/>
<keyword evidence="1" id="KW-0472">Membrane</keyword>
<dbReference type="EMBL" id="LN856663">
    <property type="protein sequence ID" value="CRZ22787.1"/>
    <property type="molecule type" value="Genomic_DNA"/>
</dbReference>
<feature type="signal peptide" evidence="2">
    <location>
        <begin position="1"/>
        <end position="20"/>
    </location>
</feature>
<accession>A0A0K0JSE0</accession>
<evidence type="ECO:0000313" key="4">
    <source>
        <dbReference type="EMBL" id="VIO88220.1"/>
    </source>
</evidence>
<evidence type="ECO:0000313" key="7">
    <source>
        <dbReference type="WormBase" id="Bm7429"/>
    </source>
</evidence>
<reference evidence="3" key="2">
    <citation type="submission" date="2012-12" db="EMBL/GenBank/DDBJ databases">
        <authorList>
            <person name="Gao Y.W."/>
            <person name="Fan S.T."/>
            <person name="Sun H.T."/>
            <person name="Wang Z."/>
            <person name="Gao X.L."/>
            <person name="Li Y.G."/>
            <person name="Wang T.C."/>
            <person name="Zhang K."/>
            <person name="Xu W.W."/>
            <person name="Yu Z.J."/>
            <person name="Xia X.Z."/>
        </authorList>
    </citation>
    <scope>NUCLEOTIDE SEQUENCE</scope>
    <source>
        <strain evidence="3">FR3</strain>
    </source>
</reference>
<keyword evidence="1" id="KW-1133">Transmembrane helix</keyword>
<evidence type="ECO:0000313" key="3">
    <source>
        <dbReference type="EMBL" id="CRZ22787.1"/>
    </source>
</evidence>
<reference evidence="3 5" key="1">
    <citation type="journal article" date="2007" name="Science">
        <title>Draft genome of the filarial nematode parasite Brugia malayi.</title>
        <authorList>
            <person name="Ghedin E."/>
            <person name="Wang S."/>
            <person name="Spiro D."/>
            <person name="Caler E."/>
            <person name="Zhao Q."/>
            <person name="Crabtree J."/>
            <person name="Allen J.E."/>
            <person name="Delcher A.L."/>
            <person name="Guiliano D.B."/>
            <person name="Miranda-Saavedra D."/>
            <person name="Angiuoli S.V."/>
            <person name="Creasy T."/>
            <person name="Amedeo P."/>
            <person name="Haas B."/>
            <person name="El-Sayed N.M."/>
            <person name="Wortman J.R."/>
            <person name="Feldblyum T."/>
            <person name="Tallon L."/>
            <person name="Schatz M."/>
            <person name="Shumway M."/>
            <person name="Koo H."/>
            <person name="Salzberg S.L."/>
            <person name="Schobel S."/>
            <person name="Pertea M."/>
            <person name="Pop M."/>
            <person name="White O."/>
            <person name="Barton G.J."/>
            <person name="Carlow C.K."/>
            <person name="Crawford M.J."/>
            <person name="Daub J."/>
            <person name="Dimmic M.W."/>
            <person name="Estes C.F."/>
            <person name="Foster J.M."/>
            <person name="Ganatra M."/>
            <person name="Gregory W.F."/>
            <person name="Johnson N.M."/>
            <person name="Jin J."/>
            <person name="Komuniecki R."/>
            <person name="Korf I."/>
            <person name="Kumar S."/>
            <person name="Laney S."/>
            <person name="Li B.W."/>
            <person name="Li W."/>
            <person name="Lindblom T.H."/>
            <person name="Lustigman S."/>
            <person name="Ma D."/>
            <person name="Maina C.V."/>
            <person name="Martin D.M."/>
            <person name="McCarter J.P."/>
            <person name="McReynolds L."/>
            <person name="Mitreva M."/>
            <person name="Nutman T.B."/>
            <person name="Parkinson J."/>
            <person name="Peregrin-Alvarez J.M."/>
            <person name="Poole C."/>
            <person name="Ren Q."/>
            <person name="Saunders L."/>
            <person name="Sluder A.E."/>
            <person name="Smith K."/>
            <person name="Stanke M."/>
            <person name="Unnasch T.R."/>
            <person name="Ware J."/>
            <person name="Wei A.D."/>
            <person name="Weil G."/>
            <person name="Williams D.J."/>
            <person name="Zhang Y."/>
            <person name="Williams S.A."/>
            <person name="Fraser-Liggett C."/>
            <person name="Slatko B."/>
            <person name="Blaxter M.L."/>
            <person name="Scott A.L."/>
        </authorList>
    </citation>
    <scope>NUCLEOTIDE SEQUENCE</scope>
    <source>
        <strain evidence="3 5">FR3</strain>
    </source>
</reference>
<dbReference type="WBParaSite" id="Bm7429.1">
    <property type="protein sequence ID" value="Bm7429.1"/>
    <property type="gene ID" value="WBGene00227690"/>
</dbReference>
<keyword evidence="1" id="KW-0812">Transmembrane</keyword>
<keyword evidence="5" id="KW-1185">Reference proteome</keyword>
<dbReference type="EMBL" id="CAAKNF010000196">
    <property type="protein sequence ID" value="VIO88220.1"/>
    <property type="molecule type" value="Genomic_DNA"/>
</dbReference>
<dbReference type="KEGG" id="bmy:BM_BM7429"/>
<dbReference type="CTD" id="66060117"/>
<gene>
    <name evidence="3 6 7" type="ORF">Bm7429</name>
    <name evidence="4" type="ORF">BM_BM7429</name>
    <name evidence="3" type="ORF">BM_Bm7429</name>
</gene>
<proteinExistence type="predicted"/>
<dbReference type="RefSeq" id="XP_042930704.1">
    <property type="nucleotide sequence ID" value="XM_043074770.1"/>
</dbReference>
<sequence length="125" mass="14451">MYSVLFYIVPVLYCFSFAATEWISSDNTIKRSSSVSGILVMCYDDEETCMKECFFTCHSTDHCNDSLSPKVACFPHLSLIVLMTFAFILFVVCCCCCICIVGPVLLCYKSLQKWQRKRRNRRMFV</sequence>
<dbReference type="Proteomes" id="UP000006672">
    <property type="component" value="Unassembled WGS sequence"/>
</dbReference>
<dbReference type="WormBase" id="Bm7429">
    <property type="protein sequence ID" value="BM35775"/>
    <property type="gene ID" value="WBGene00227690"/>
</dbReference>
<reference evidence="4" key="3">
    <citation type="submission" date="2019-04" db="EMBL/GenBank/DDBJ databases">
        <authorList>
            <person name="Howe K."/>
            <person name="Paulini M."/>
            <person name="Williams G."/>
        </authorList>
    </citation>
    <scope>NUCLEOTIDE SEQUENCE [LARGE SCALE GENOMIC DNA]</scope>
    <source>
        <strain evidence="4">FR3</strain>
    </source>
</reference>
<reference evidence="6" key="4">
    <citation type="submission" date="2019-12" db="UniProtKB">
        <authorList>
            <consortium name="WormBaseParasite"/>
        </authorList>
    </citation>
    <scope>IDENTIFICATION</scope>
</reference>
<evidence type="ECO:0000313" key="5">
    <source>
        <dbReference type="Proteomes" id="UP000006672"/>
    </source>
</evidence>
<dbReference type="AlphaFoldDB" id="A0A0K0JSE0"/>
<name>A0A0K0JSE0_BRUMA</name>
<keyword evidence="2" id="KW-0732">Signal</keyword>
<protein>
    <submittedName>
        <fullName evidence="3 6">Bm7429</fullName>
    </submittedName>
</protein>